<evidence type="ECO:0000313" key="5">
    <source>
        <dbReference type="EMBL" id="MBP2067694.1"/>
    </source>
</evidence>
<keyword evidence="5" id="KW-0378">Hydrolase</keyword>
<dbReference type="Pfam" id="PF05378">
    <property type="entry name" value="Hydant_A_N"/>
    <property type="match status" value="1"/>
</dbReference>
<dbReference type="Pfam" id="PF01968">
    <property type="entry name" value="Hydantoinase_A"/>
    <property type="match status" value="1"/>
</dbReference>
<sequence>MSLRIGVDTGGTFTDVCAYDEATGQIHVRKVSSTPDDPGRAIVRGLHELLGQIGGRDMAEVGYFAHGTTVGTNALLTGRGVPTGLITTRGFRDLLELGRGRRPDMYDAQADKPAPFVPRDLRLEVTERVRHDGRVEIPLDPAEVRQAVRVLKEQGVAAIAVCLLYSYVRPDHERKIGEIIRAEMPDAHISLSCEVLPEFREFERLSTVVTNAYIGPVVADYLARLRGTLTASGLRCEPHVTQSNGGIIPFVTAERLPVRLVLSGPSTGVVGAAAICSAAGFGDVITFDMGGTSSDVSLVQNGEPKVTASLEIDGRPVRSPMLDIHTVGAGGGSIAWIDSGGHLRVGPASAGAFPGPACYGHGEEATVTDANVVLRVLNPEYLLNGQLKIDHHASHRAVGRLAERLGLSVPETAQGIIDVVTANMARAIRVISVHRGYDPRDYALVPFGGAGPLHAARLAAELGCTTVVVPETPGAQSALGLLMTDVRSDFMRTCRLPVHQGTADQLSEVLDELVASATQWFDSEGIDPARRSITRAVDMRYRGQNYELGVDLPDDGPVTVDTVRELLADFGDAHDRMYGYQLAEESVEAVTFRAQAVGAVSRAELVRSAPRGGTPDEAVTTRRRVHLKEAGAEVDCPVYDRARLEVGHRLEGPAVIEQMDSTTLLLPGETCEVDELRNLIIRTRGV</sequence>
<gene>
    <name evidence="5" type="ORF">J2Z30_008761</name>
    <name evidence="4" type="ORF">SIRAN9957</name>
</gene>
<dbReference type="Pfam" id="PF19278">
    <property type="entry name" value="Hydant_A_C"/>
    <property type="match status" value="1"/>
</dbReference>
<dbReference type="SUPFAM" id="SSF53067">
    <property type="entry name" value="Actin-like ATPase domain"/>
    <property type="match status" value="1"/>
</dbReference>
<dbReference type="PANTHER" id="PTHR11365:SF23">
    <property type="entry name" value="HYPOTHETICAL 5-OXOPROLINASE (EUROFUNG)-RELATED"/>
    <property type="match status" value="1"/>
</dbReference>
<dbReference type="AlphaFoldDB" id="A0A061ADM7"/>
<dbReference type="InterPro" id="IPR043129">
    <property type="entry name" value="ATPase_NBD"/>
</dbReference>
<evidence type="ECO:0000313" key="4">
    <source>
        <dbReference type="EMBL" id="CDR17997.1"/>
    </source>
</evidence>
<dbReference type="RefSeq" id="WP_044580588.1">
    <property type="nucleotide sequence ID" value="NZ_BAABDR010000100.1"/>
</dbReference>
<reference evidence="5 6" key="2">
    <citation type="submission" date="2021-03" db="EMBL/GenBank/DDBJ databases">
        <title>Genomic Encyclopedia of Type Strains, Phase IV (KMG-IV): sequencing the most valuable type-strain genomes for metagenomic binning, comparative biology and taxonomic classification.</title>
        <authorList>
            <person name="Goeker M."/>
        </authorList>
    </citation>
    <scope>NUCLEOTIDE SEQUENCE [LARGE SCALE GENOMIC DNA]</scope>
    <source>
        <strain evidence="5 6">DSM 41954</strain>
    </source>
</reference>
<protein>
    <submittedName>
        <fullName evidence="4">Hydantoinase B/oxoprolinase</fullName>
    </submittedName>
    <submittedName>
        <fullName evidence="5">N-methylhydantoinase A</fullName>
        <ecNumber evidence="5">3.5.2.14</ecNumber>
    </submittedName>
</protein>
<dbReference type="GO" id="GO:0047423">
    <property type="term" value="F:N-methylhydantoinase (ATP-hydrolyzing) activity"/>
    <property type="evidence" value="ECO:0007669"/>
    <property type="project" value="UniProtKB-EC"/>
</dbReference>
<proteinExistence type="predicted"/>
<evidence type="ECO:0000313" key="6">
    <source>
        <dbReference type="Proteomes" id="UP000756710"/>
    </source>
</evidence>
<evidence type="ECO:0000259" key="3">
    <source>
        <dbReference type="Pfam" id="PF19278"/>
    </source>
</evidence>
<organism evidence="4">
    <name type="scientific">Streptomyces iranensis</name>
    <dbReference type="NCBI Taxonomy" id="576784"/>
    <lineage>
        <taxon>Bacteria</taxon>
        <taxon>Bacillati</taxon>
        <taxon>Actinomycetota</taxon>
        <taxon>Actinomycetes</taxon>
        <taxon>Kitasatosporales</taxon>
        <taxon>Streptomycetaceae</taxon>
        <taxon>Streptomyces</taxon>
        <taxon>Streptomyces violaceusniger group</taxon>
    </lineage>
</organism>
<name>A0A061ADM7_9ACTN</name>
<dbReference type="Proteomes" id="UP000756710">
    <property type="component" value="Unassembled WGS sequence"/>
</dbReference>
<dbReference type="InterPro" id="IPR008040">
    <property type="entry name" value="Hydant_A_N"/>
</dbReference>
<dbReference type="EMBL" id="JAGGLR010000032">
    <property type="protein sequence ID" value="MBP2067694.1"/>
    <property type="molecule type" value="Genomic_DNA"/>
</dbReference>
<dbReference type="EMBL" id="LK022848">
    <property type="protein sequence ID" value="CDR17997.1"/>
    <property type="molecule type" value="Genomic_DNA"/>
</dbReference>
<dbReference type="InterPro" id="IPR045079">
    <property type="entry name" value="Oxoprolinase-like"/>
</dbReference>
<keyword evidence="6" id="KW-1185">Reference proteome</keyword>
<dbReference type="GO" id="GO:0017168">
    <property type="term" value="F:5-oxoprolinase (ATP-hydrolyzing) activity"/>
    <property type="evidence" value="ECO:0007669"/>
    <property type="project" value="TreeGrafter"/>
</dbReference>
<feature type="domain" description="Hydantoinase/oxoprolinase N-terminal" evidence="2">
    <location>
        <begin position="4"/>
        <end position="183"/>
    </location>
</feature>
<dbReference type="GO" id="GO:0006749">
    <property type="term" value="P:glutathione metabolic process"/>
    <property type="evidence" value="ECO:0007669"/>
    <property type="project" value="TreeGrafter"/>
</dbReference>
<reference evidence="4" key="1">
    <citation type="submission" date="2014-05" db="EMBL/GenBank/DDBJ databases">
        <authorList>
            <person name="Horn Fabian"/>
        </authorList>
    </citation>
    <scope>NUCLEOTIDE SEQUENCE</scope>
</reference>
<dbReference type="EC" id="3.5.2.14" evidence="5"/>
<dbReference type="GO" id="GO:0005829">
    <property type="term" value="C:cytosol"/>
    <property type="evidence" value="ECO:0007669"/>
    <property type="project" value="TreeGrafter"/>
</dbReference>
<dbReference type="HOGENOM" id="CLU_002157_1_2_11"/>
<evidence type="ECO:0000259" key="1">
    <source>
        <dbReference type="Pfam" id="PF01968"/>
    </source>
</evidence>
<feature type="domain" description="Acetophenone carboxylase-like C-terminal" evidence="3">
    <location>
        <begin position="502"/>
        <end position="677"/>
    </location>
</feature>
<feature type="domain" description="Hydantoinase A/oxoprolinase" evidence="1">
    <location>
        <begin position="204"/>
        <end position="489"/>
    </location>
</feature>
<dbReference type="InterPro" id="IPR049517">
    <property type="entry name" value="ACX-like_C"/>
</dbReference>
<accession>A0A061ADM7</accession>
<dbReference type="PANTHER" id="PTHR11365">
    <property type="entry name" value="5-OXOPROLINASE RELATED"/>
    <property type="match status" value="1"/>
</dbReference>
<evidence type="ECO:0000259" key="2">
    <source>
        <dbReference type="Pfam" id="PF05378"/>
    </source>
</evidence>
<dbReference type="InterPro" id="IPR002821">
    <property type="entry name" value="Hydantoinase_A"/>
</dbReference>